<organism evidence="1 2">
    <name type="scientific">Prunus dulcis</name>
    <name type="common">Almond</name>
    <name type="synonym">Amygdalus dulcis</name>
    <dbReference type="NCBI Taxonomy" id="3755"/>
    <lineage>
        <taxon>Eukaryota</taxon>
        <taxon>Viridiplantae</taxon>
        <taxon>Streptophyta</taxon>
        <taxon>Embryophyta</taxon>
        <taxon>Tracheophyta</taxon>
        <taxon>Spermatophyta</taxon>
        <taxon>Magnoliopsida</taxon>
        <taxon>eudicotyledons</taxon>
        <taxon>Gunneridae</taxon>
        <taxon>Pentapetalae</taxon>
        <taxon>rosids</taxon>
        <taxon>fabids</taxon>
        <taxon>Rosales</taxon>
        <taxon>Rosaceae</taxon>
        <taxon>Amygdaloideae</taxon>
        <taxon>Amygdaleae</taxon>
        <taxon>Prunus</taxon>
    </lineage>
</organism>
<accession>A0AAD4WM42</accession>
<evidence type="ECO:0000313" key="2">
    <source>
        <dbReference type="Proteomes" id="UP001054821"/>
    </source>
</evidence>
<reference evidence="1 2" key="1">
    <citation type="journal article" date="2022" name="G3 (Bethesda)">
        <title>Whole-genome sequence and methylome profiling of the almond [Prunus dulcis (Mill.) D.A. Webb] cultivar 'Nonpareil'.</title>
        <authorList>
            <person name="D'Amico-Willman K.M."/>
            <person name="Ouma W.Z."/>
            <person name="Meulia T."/>
            <person name="Sideli G.M."/>
            <person name="Gradziel T.M."/>
            <person name="Fresnedo-Ramirez J."/>
        </authorList>
    </citation>
    <scope>NUCLEOTIDE SEQUENCE [LARGE SCALE GENOMIC DNA]</scope>
    <source>
        <strain evidence="1">Clone GOH B32 T37-40</strain>
    </source>
</reference>
<gene>
    <name evidence="1" type="ORF">L3X38_013761</name>
</gene>
<comment type="caution">
    <text evidence="1">The sequence shown here is derived from an EMBL/GenBank/DDBJ whole genome shotgun (WGS) entry which is preliminary data.</text>
</comment>
<evidence type="ECO:0000313" key="1">
    <source>
        <dbReference type="EMBL" id="KAI5345884.1"/>
    </source>
</evidence>
<proteinExistence type="predicted"/>
<keyword evidence="2" id="KW-1185">Reference proteome</keyword>
<dbReference type="AlphaFoldDB" id="A0AAD4WM42"/>
<dbReference type="Proteomes" id="UP001054821">
    <property type="component" value="Chromosome 2"/>
</dbReference>
<sequence>MLLQNMEEVVVELAEHSRGAIIISFYNGLTAIFPNGNLPYPKRYENLTAARSRSSAVSSNALLKLARVRVPPWGTFGWRGWCRSFGIRSSKTLCQS</sequence>
<protein>
    <submittedName>
        <fullName evidence="1">Uncharacterized protein</fullName>
    </submittedName>
</protein>
<name>A0AAD4WM42_PRUDU</name>
<dbReference type="EMBL" id="JAJFAZ020000002">
    <property type="protein sequence ID" value="KAI5345884.1"/>
    <property type="molecule type" value="Genomic_DNA"/>
</dbReference>